<dbReference type="InterPro" id="IPR007197">
    <property type="entry name" value="rSAM"/>
</dbReference>
<dbReference type="SUPFAM" id="SSF102114">
    <property type="entry name" value="Radical SAM enzymes"/>
    <property type="match status" value="1"/>
</dbReference>
<dbReference type="PANTHER" id="PTHR11228">
    <property type="entry name" value="RADICAL SAM DOMAIN PROTEIN"/>
    <property type="match status" value="1"/>
</dbReference>
<evidence type="ECO:0000259" key="8">
    <source>
        <dbReference type="Pfam" id="PF13186"/>
    </source>
</evidence>
<keyword evidence="2" id="KW-0004">4Fe-4S</keyword>
<evidence type="ECO:0000256" key="5">
    <source>
        <dbReference type="ARBA" id="ARBA00023004"/>
    </source>
</evidence>
<dbReference type="InterPro" id="IPR050377">
    <property type="entry name" value="Radical_SAM_PqqE_MftC-like"/>
</dbReference>
<dbReference type="SFLD" id="SFLDG01067">
    <property type="entry name" value="SPASM/twitch_domain_containing"/>
    <property type="match status" value="1"/>
</dbReference>
<feature type="domain" description="4Fe4S-binding SPASM" evidence="8">
    <location>
        <begin position="239"/>
        <end position="310"/>
    </location>
</feature>
<comment type="caution">
    <text evidence="9">The sequence shown here is derived from an EMBL/GenBank/DDBJ whole genome shotgun (WGS) entry which is preliminary data.</text>
</comment>
<dbReference type="PANTHER" id="PTHR11228:SF7">
    <property type="entry name" value="PQQA PEPTIDE CYCLASE"/>
    <property type="match status" value="1"/>
</dbReference>
<evidence type="ECO:0000256" key="6">
    <source>
        <dbReference type="ARBA" id="ARBA00023014"/>
    </source>
</evidence>
<feature type="domain" description="Radical SAM core" evidence="7">
    <location>
        <begin position="8"/>
        <end position="169"/>
    </location>
</feature>
<dbReference type="PIRSF" id="PIRSF037420">
    <property type="entry name" value="PQQ_syn_pqqE"/>
    <property type="match status" value="1"/>
</dbReference>
<dbReference type="InterPro" id="IPR013785">
    <property type="entry name" value="Aldolase_TIM"/>
</dbReference>
<dbReference type="InterPro" id="IPR058240">
    <property type="entry name" value="rSAM_sf"/>
</dbReference>
<keyword evidence="5" id="KW-0408">Iron</keyword>
<dbReference type="EMBL" id="QRXV01000007">
    <property type="protein sequence ID" value="RGU39816.1"/>
    <property type="molecule type" value="Genomic_DNA"/>
</dbReference>
<dbReference type="InterPro" id="IPR023885">
    <property type="entry name" value="4Fe4S-binding_SPASM_dom"/>
</dbReference>
<organism evidence="9 10">
    <name type="scientific">Bacteroides uniformis</name>
    <dbReference type="NCBI Taxonomy" id="820"/>
    <lineage>
        <taxon>Bacteria</taxon>
        <taxon>Pseudomonadati</taxon>
        <taxon>Bacteroidota</taxon>
        <taxon>Bacteroidia</taxon>
        <taxon>Bacteroidales</taxon>
        <taxon>Bacteroidaceae</taxon>
        <taxon>Bacteroides</taxon>
    </lineage>
</organism>
<dbReference type="Pfam" id="PF04055">
    <property type="entry name" value="Radical_SAM"/>
    <property type="match status" value="1"/>
</dbReference>
<gene>
    <name evidence="9" type="ORF">DWW83_08910</name>
</gene>
<protein>
    <submittedName>
        <fullName evidence="9">Radical SAM protein</fullName>
    </submittedName>
</protein>
<evidence type="ECO:0000256" key="3">
    <source>
        <dbReference type="ARBA" id="ARBA00022691"/>
    </source>
</evidence>
<sequence>MKLKEITIEITQQCPNYCIHCSSMSSLSKNHVMPLEKVKELIDDVDILGCEQISFSGGEPFLHKDLVKMVAYACRKEMRVAVYTSGIYNDGKGYSAIPIKHLMELLPYSCKIIVNYEASTPETYDTIMGTKVEGWRLLHETILHSVRMGLEIEAHTVPMPINYRQISDIIMQCSALGIKKVSFLRLVFQGRAKDNERLTLLSEEQQNEAKAIIYKMREQLPNHIRIGIPLSDCSGSVNCLAGTTKLNVRYDGNVYPCEAFKDDANNESFTHTPQNVYNNRLIDIYQNSAFLAEVRKSLEEYHSVCNKEKCFNQYLRKYGKY</sequence>
<keyword evidence="3" id="KW-0949">S-adenosyl-L-methionine</keyword>
<dbReference type="InterPro" id="IPR017200">
    <property type="entry name" value="PqqE-like"/>
</dbReference>
<evidence type="ECO:0000256" key="2">
    <source>
        <dbReference type="ARBA" id="ARBA00022485"/>
    </source>
</evidence>
<evidence type="ECO:0000313" key="9">
    <source>
        <dbReference type="EMBL" id="RGU39816.1"/>
    </source>
</evidence>
<dbReference type="Gene3D" id="3.20.20.70">
    <property type="entry name" value="Aldolase class I"/>
    <property type="match status" value="1"/>
</dbReference>
<dbReference type="Pfam" id="PF13186">
    <property type="entry name" value="SPASM"/>
    <property type="match status" value="1"/>
</dbReference>
<keyword evidence="4" id="KW-0479">Metal-binding</keyword>
<comment type="cofactor">
    <cofactor evidence="1">
        <name>[4Fe-4S] cluster</name>
        <dbReference type="ChEBI" id="CHEBI:49883"/>
    </cofactor>
</comment>
<dbReference type="Proteomes" id="UP000284022">
    <property type="component" value="Unassembled WGS sequence"/>
</dbReference>
<proteinExistence type="predicted"/>
<dbReference type="GO" id="GO:0046872">
    <property type="term" value="F:metal ion binding"/>
    <property type="evidence" value="ECO:0007669"/>
    <property type="project" value="UniProtKB-KW"/>
</dbReference>
<dbReference type="SFLD" id="SFLDS00029">
    <property type="entry name" value="Radical_SAM"/>
    <property type="match status" value="1"/>
</dbReference>
<evidence type="ECO:0000313" key="10">
    <source>
        <dbReference type="Proteomes" id="UP000284022"/>
    </source>
</evidence>
<evidence type="ECO:0000256" key="1">
    <source>
        <dbReference type="ARBA" id="ARBA00001966"/>
    </source>
</evidence>
<dbReference type="CDD" id="cd01335">
    <property type="entry name" value="Radical_SAM"/>
    <property type="match status" value="1"/>
</dbReference>
<dbReference type="RefSeq" id="WP_081027314.1">
    <property type="nucleotide sequence ID" value="NZ_CYZF01000008.1"/>
</dbReference>
<evidence type="ECO:0000259" key="7">
    <source>
        <dbReference type="Pfam" id="PF04055"/>
    </source>
</evidence>
<keyword evidence="6" id="KW-0411">Iron-sulfur</keyword>
<name>A0A412SQE1_BACUN</name>
<dbReference type="GO" id="GO:0006783">
    <property type="term" value="P:heme biosynthetic process"/>
    <property type="evidence" value="ECO:0007669"/>
    <property type="project" value="TreeGrafter"/>
</dbReference>
<dbReference type="GO" id="GO:0003824">
    <property type="term" value="F:catalytic activity"/>
    <property type="evidence" value="ECO:0007669"/>
    <property type="project" value="InterPro"/>
</dbReference>
<dbReference type="GO" id="GO:0051539">
    <property type="term" value="F:4 iron, 4 sulfur cluster binding"/>
    <property type="evidence" value="ECO:0007669"/>
    <property type="project" value="UniProtKB-KW"/>
</dbReference>
<reference evidence="9 10" key="1">
    <citation type="submission" date="2018-08" db="EMBL/GenBank/DDBJ databases">
        <title>A genome reference for cultivated species of the human gut microbiota.</title>
        <authorList>
            <person name="Zou Y."/>
            <person name="Xue W."/>
            <person name="Luo G."/>
        </authorList>
    </citation>
    <scope>NUCLEOTIDE SEQUENCE [LARGE SCALE GENOMIC DNA]</scope>
    <source>
        <strain evidence="9 10">AF17-20</strain>
    </source>
</reference>
<dbReference type="AlphaFoldDB" id="A0A412SQE1"/>
<evidence type="ECO:0000256" key="4">
    <source>
        <dbReference type="ARBA" id="ARBA00022723"/>
    </source>
</evidence>
<accession>A0A412SQE1</accession>